<dbReference type="AlphaFoldDB" id="A0A3M0GGJ8"/>
<dbReference type="Proteomes" id="UP000281985">
    <property type="component" value="Unassembled WGS sequence"/>
</dbReference>
<dbReference type="Gene3D" id="1.10.1200.120">
    <property type="entry name" value="Large-conductance mechanosensitive channel, MscL, domain 1"/>
    <property type="match status" value="1"/>
</dbReference>
<dbReference type="InterPro" id="IPR036019">
    <property type="entry name" value="MscL_channel"/>
</dbReference>
<protein>
    <recommendedName>
        <fullName evidence="9">Large-conductance mechanosensitive channel</fullName>
    </recommendedName>
</protein>
<organism evidence="10 11">
    <name type="scientific">Dokdonia sinensis</name>
    <dbReference type="NCBI Taxonomy" id="2479847"/>
    <lineage>
        <taxon>Bacteria</taxon>
        <taxon>Pseudomonadati</taxon>
        <taxon>Bacteroidota</taxon>
        <taxon>Flavobacteriia</taxon>
        <taxon>Flavobacteriales</taxon>
        <taxon>Flavobacteriaceae</taxon>
        <taxon>Dokdonia</taxon>
    </lineage>
</organism>
<comment type="caution">
    <text evidence="10">The sequence shown here is derived from an EMBL/GenBank/DDBJ whole genome shotgun (WGS) entry which is preliminary data.</text>
</comment>
<evidence type="ECO:0000256" key="7">
    <source>
        <dbReference type="ARBA" id="ARBA00023136"/>
    </source>
</evidence>
<evidence type="ECO:0000256" key="2">
    <source>
        <dbReference type="ARBA" id="ARBA00022448"/>
    </source>
</evidence>
<evidence type="ECO:0000256" key="9">
    <source>
        <dbReference type="HAMAP-Rule" id="MF_00115"/>
    </source>
</evidence>
<dbReference type="SUPFAM" id="SSF81330">
    <property type="entry name" value="Gated mechanosensitive channel"/>
    <property type="match status" value="1"/>
</dbReference>
<evidence type="ECO:0000256" key="4">
    <source>
        <dbReference type="ARBA" id="ARBA00022692"/>
    </source>
</evidence>
<keyword evidence="11" id="KW-1185">Reference proteome</keyword>
<keyword evidence="8 9" id="KW-0407">Ion channel</keyword>
<keyword evidence="4 9" id="KW-0812">Transmembrane</keyword>
<name>A0A3M0GGJ8_9FLAO</name>
<evidence type="ECO:0000313" key="10">
    <source>
        <dbReference type="EMBL" id="RMB63408.1"/>
    </source>
</evidence>
<evidence type="ECO:0000256" key="5">
    <source>
        <dbReference type="ARBA" id="ARBA00022989"/>
    </source>
</evidence>
<keyword evidence="2 9" id="KW-0813">Transport</keyword>
<dbReference type="EMBL" id="REFV01000002">
    <property type="protein sequence ID" value="RMB63408.1"/>
    <property type="molecule type" value="Genomic_DNA"/>
</dbReference>
<dbReference type="InterPro" id="IPR001185">
    <property type="entry name" value="MS_channel"/>
</dbReference>
<dbReference type="GO" id="GO:0005886">
    <property type="term" value="C:plasma membrane"/>
    <property type="evidence" value="ECO:0007669"/>
    <property type="project" value="UniProtKB-SubCell"/>
</dbReference>
<keyword evidence="5 9" id="KW-1133">Transmembrane helix</keyword>
<comment type="similarity">
    <text evidence="9">Belongs to the MscL family.</text>
</comment>
<dbReference type="InterPro" id="IPR037673">
    <property type="entry name" value="MSC/AndL"/>
</dbReference>
<dbReference type="PANTHER" id="PTHR30266:SF2">
    <property type="entry name" value="LARGE-CONDUCTANCE MECHANOSENSITIVE CHANNEL"/>
    <property type="match status" value="1"/>
</dbReference>
<dbReference type="PRINTS" id="PR01264">
    <property type="entry name" value="MECHCHANNEL"/>
</dbReference>
<comment type="subunit">
    <text evidence="9">Homopentamer.</text>
</comment>
<dbReference type="RefSeq" id="WP_121916211.1">
    <property type="nucleotide sequence ID" value="NZ_REFV01000002.1"/>
</dbReference>
<keyword evidence="7 9" id="KW-0472">Membrane</keyword>
<sequence>MLKEFKNFIMTGNVIELSVAVILGAALNEVVKGFTTNIMMPIIGYFTGGVDFSDKKVVLAEAVLAADGTVATPENAIMYGAWINSIINLIIVGFVLFMIIKAYNKTKKPKEEAPAPDPGPSEIDLLKEIRDELKKQ</sequence>
<dbReference type="HAMAP" id="MF_00115">
    <property type="entry name" value="MscL"/>
    <property type="match status" value="1"/>
</dbReference>
<comment type="caution">
    <text evidence="9">Lacks conserved residue(s) required for the propagation of feature annotation.</text>
</comment>
<keyword evidence="3 9" id="KW-1003">Cell membrane</keyword>
<comment type="subcellular location">
    <subcellularLocation>
        <location evidence="9">Cell membrane</location>
        <topology evidence="9">Multi-pass membrane protein</topology>
    </subcellularLocation>
    <subcellularLocation>
        <location evidence="1">Membrane</location>
        <topology evidence="1">Multi-pass membrane protein</topology>
    </subcellularLocation>
</comment>
<proteinExistence type="inferred from homology"/>
<evidence type="ECO:0000313" key="11">
    <source>
        <dbReference type="Proteomes" id="UP000281985"/>
    </source>
</evidence>
<accession>A0A3M0GGJ8</accession>
<evidence type="ECO:0000256" key="8">
    <source>
        <dbReference type="ARBA" id="ARBA00023303"/>
    </source>
</evidence>
<dbReference type="Pfam" id="PF01741">
    <property type="entry name" value="MscL"/>
    <property type="match status" value="1"/>
</dbReference>
<evidence type="ECO:0000256" key="6">
    <source>
        <dbReference type="ARBA" id="ARBA00023065"/>
    </source>
</evidence>
<dbReference type="NCBIfam" id="TIGR00220">
    <property type="entry name" value="mscL"/>
    <property type="match status" value="1"/>
</dbReference>
<evidence type="ECO:0000256" key="3">
    <source>
        <dbReference type="ARBA" id="ARBA00022475"/>
    </source>
</evidence>
<evidence type="ECO:0000256" key="1">
    <source>
        <dbReference type="ARBA" id="ARBA00004141"/>
    </source>
</evidence>
<dbReference type="GO" id="GO:0008381">
    <property type="term" value="F:mechanosensitive monoatomic ion channel activity"/>
    <property type="evidence" value="ECO:0007669"/>
    <property type="project" value="UniProtKB-UniRule"/>
</dbReference>
<keyword evidence="6 9" id="KW-0406">Ion transport</keyword>
<comment type="function">
    <text evidence="9">Channel that opens in response to stretch forces in the membrane lipid bilayer. May participate in the regulation of osmotic pressure changes within the cell.</text>
</comment>
<dbReference type="OrthoDB" id="9810350at2"/>
<feature type="transmembrane region" description="Helical" evidence="9">
    <location>
        <begin position="76"/>
        <end position="100"/>
    </location>
</feature>
<reference evidence="10 11" key="1">
    <citation type="submission" date="2018-10" db="EMBL/GenBank/DDBJ databases">
        <title>Dokdonia luteus sp. nov., isolated from sea water.</title>
        <authorList>
            <person name="Zhou L.Y."/>
            <person name="Du Z.J."/>
        </authorList>
    </citation>
    <scope>NUCLEOTIDE SEQUENCE [LARGE SCALE GENOMIC DNA]</scope>
    <source>
        <strain evidence="10 11">SH27</strain>
    </source>
</reference>
<dbReference type="PANTHER" id="PTHR30266">
    <property type="entry name" value="MECHANOSENSITIVE CHANNEL MSCL"/>
    <property type="match status" value="1"/>
</dbReference>
<gene>
    <name evidence="9 10" type="primary">mscL</name>
    <name evidence="10" type="ORF">EAX61_03185</name>
</gene>